<keyword evidence="1" id="KW-0472">Membrane</keyword>
<sequence>PYSSFSFFSLSNSGVIFLTSISSLISFDLKVFNFFFFFFRFFTSSSTSYVDGTLALFLKAARLVSFSSLECRLAIAILCLQTDSICFFSILVIRSKSSSCLALQLSNAVFAAAKF</sequence>
<dbReference type="EMBL" id="BTRK01000005">
    <property type="protein sequence ID" value="GMR55731.1"/>
    <property type="molecule type" value="Genomic_DNA"/>
</dbReference>
<name>A0AAN5D2L8_9BILA</name>
<dbReference type="AlphaFoldDB" id="A0AAN5D2L8"/>
<comment type="caution">
    <text evidence="2">The sequence shown here is derived from an EMBL/GenBank/DDBJ whole genome shotgun (WGS) entry which is preliminary data.</text>
</comment>
<keyword evidence="1" id="KW-1133">Transmembrane helix</keyword>
<gene>
    <name evidence="2" type="ORF">PMAYCL1PPCAC_25926</name>
</gene>
<dbReference type="Proteomes" id="UP001328107">
    <property type="component" value="Unassembled WGS sequence"/>
</dbReference>
<evidence type="ECO:0000256" key="1">
    <source>
        <dbReference type="SAM" id="Phobius"/>
    </source>
</evidence>
<keyword evidence="1" id="KW-0812">Transmembrane</keyword>
<reference evidence="3" key="1">
    <citation type="submission" date="2022-10" db="EMBL/GenBank/DDBJ databases">
        <title>Genome assembly of Pristionchus species.</title>
        <authorList>
            <person name="Yoshida K."/>
            <person name="Sommer R.J."/>
        </authorList>
    </citation>
    <scope>NUCLEOTIDE SEQUENCE [LARGE SCALE GENOMIC DNA]</scope>
    <source>
        <strain evidence="3">RS5460</strain>
    </source>
</reference>
<accession>A0AAN5D2L8</accession>
<feature type="non-terminal residue" evidence="2">
    <location>
        <position position="1"/>
    </location>
</feature>
<protein>
    <submittedName>
        <fullName evidence="2">Uncharacterized protein</fullName>
    </submittedName>
</protein>
<feature type="transmembrane region" description="Helical" evidence="1">
    <location>
        <begin position="6"/>
        <end position="27"/>
    </location>
</feature>
<proteinExistence type="predicted"/>
<evidence type="ECO:0000313" key="3">
    <source>
        <dbReference type="Proteomes" id="UP001328107"/>
    </source>
</evidence>
<keyword evidence="3" id="KW-1185">Reference proteome</keyword>
<evidence type="ECO:0000313" key="2">
    <source>
        <dbReference type="EMBL" id="GMR55731.1"/>
    </source>
</evidence>
<organism evidence="2 3">
    <name type="scientific">Pristionchus mayeri</name>
    <dbReference type="NCBI Taxonomy" id="1317129"/>
    <lineage>
        <taxon>Eukaryota</taxon>
        <taxon>Metazoa</taxon>
        <taxon>Ecdysozoa</taxon>
        <taxon>Nematoda</taxon>
        <taxon>Chromadorea</taxon>
        <taxon>Rhabditida</taxon>
        <taxon>Rhabditina</taxon>
        <taxon>Diplogasteromorpha</taxon>
        <taxon>Diplogasteroidea</taxon>
        <taxon>Neodiplogasteridae</taxon>
        <taxon>Pristionchus</taxon>
    </lineage>
</organism>